<organism evidence="14 15">
    <name type="scientific">Megalurothrips usitatus</name>
    <name type="common">bean blossom thrips</name>
    <dbReference type="NCBI Taxonomy" id="439358"/>
    <lineage>
        <taxon>Eukaryota</taxon>
        <taxon>Metazoa</taxon>
        <taxon>Ecdysozoa</taxon>
        <taxon>Arthropoda</taxon>
        <taxon>Hexapoda</taxon>
        <taxon>Insecta</taxon>
        <taxon>Pterygota</taxon>
        <taxon>Neoptera</taxon>
        <taxon>Paraneoptera</taxon>
        <taxon>Thysanoptera</taxon>
        <taxon>Terebrantia</taxon>
        <taxon>Thripoidea</taxon>
        <taxon>Thripidae</taxon>
        <taxon>Megalurothrips</taxon>
    </lineage>
</organism>
<feature type="domain" description="Phosphorylated adapter RNA export protein RNA-binding" evidence="13">
    <location>
        <begin position="224"/>
        <end position="303"/>
    </location>
</feature>
<evidence type="ECO:0000256" key="8">
    <source>
        <dbReference type="ARBA" id="ARBA00022927"/>
    </source>
</evidence>
<keyword evidence="8" id="KW-0653">Protein transport</keyword>
<dbReference type="InterPro" id="IPR039047">
    <property type="entry name" value="PHAX"/>
</dbReference>
<gene>
    <name evidence="14" type="ORF">ONE63_005940</name>
</gene>
<dbReference type="AlphaFoldDB" id="A0AAV7Y3A4"/>
<comment type="subcellular location">
    <subcellularLocation>
        <location evidence="2">Cytoplasm</location>
    </subcellularLocation>
    <subcellularLocation>
        <location evidence="1">Nucleus</location>
    </subcellularLocation>
</comment>
<feature type="coiled-coil region" evidence="11">
    <location>
        <begin position="310"/>
        <end position="342"/>
    </location>
</feature>
<dbReference type="Pfam" id="PF10258">
    <property type="entry name" value="PHAX_RNA-bd"/>
    <property type="match status" value="1"/>
</dbReference>
<dbReference type="GO" id="GO:0005737">
    <property type="term" value="C:cytoplasm"/>
    <property type="evidence" value="ECO:0007669"/>
    <property type="project" value="UniProtKB-SubCell"/>
</dbReference>
<evidence type="ECO:0000256" key="12">
    <source>
        <dbReference type="SAM" id="MobiDB-lite"/>
    </source>
</evidence>
<dbReference type="InterPro" id="IPR038092">
    <property type="entry name" value="PHAX_RNA-binding_sf"/>
</dbReference>
<dbReference type="EMBL" id="JAPTSV010000002">
    <property type="protein sequence ID" value="KAJ1531118.1"/>
    <property type="molecule type" value="Genomic_DNA"/>
</dbReference>
<dbReference type="FunFam" id="1.10.10.1440:FF:000001">
    <property type="entry name" value="phosphorylated adapter RNA export protein-like"/>
    <property type="match status" value="1"/>
</dbReference>
<feature type="compositionally biased region" description="Basic and acidic residues" evidence="12">
    <location>
        <begin position="149"/>
        <end position="186"/>
    </location>
</feature>
<feature type="compositionally biased region" description="Basic and acidic residues" evidence="12">
    <location>
        <begin position="18"/>
        <end position="27"/>
    </location>
</feature>
<evidence type="ECO:0000256" key="10">
    <source>
        <dbReference type="ARBA" id="ARBA00030834"/>
    </source>
</evidence>
<comment type="similarity">
    <text evidence="3">Belongs to the PHAX family.</text>
</comment>
<keyword evidence="7" id="KW-0694">RNA-binding</keyword>
<proteinExistence type="inferred from homology"/>
<dbReference type="GO" id="GO:0003723">
    <property type="term" value="F:RNA binding"/>
    <property type="evidence" value="ECO:0007669"/>
    <property type="project" value="UniProtKB-KW"/>
</dbReference>
<feature type="region of interest" description="Disordered" evidence="12">
    <location>
        <begin position="146"/>
        <end position="200"/>
    </location>
</feature>
<evidence type="ECO:0000256" key="9">
    <source>
        <dbReference type="ARBA" id="ARBA00023242"/>
    </source>
</evidence>
<feature type="compositionally biased region" description="Basic residues" evidence="12">
    <location>
        <begin position="63"/>
        <end position="76"/>
    </location>
</feature>
<name>A0AAV7Y3A4_9NEOP</name>
<feature type="region of interest" description="Disordered" evidence="12">
    <location>
        <begin position="1"/>
        <end position="96"/>
    </location>
</feature>
<keyword evidence="15" id="KW-1185">Reference proteome</keyword>
<dbReference type="PANTHER" id="PTHR13135">
    <property type="entry name" value="CYTOSOLIC RESINIFERATOXIN BINDING PROTEIN RBP-26"/>
    <property type="match status" value="1"/>
</dbReference>
<keyword evidence="11" id="KW-0175">Coiled coil</keyword>
<dbReference type="PANTHER" id="PTHR13135:SF0">
    <property type="entry name" value="PHOSPHORYLATED ADAPTER RNA EXPORT PROTEIN"/>
    <property type="match status" value="1"/>
</dbReference>
<reference evidence="14" key="1">
    <citation type="submission" date="2022-12" db="EMBL/GenBank/DDBJ databases">
        <title>Chromosome-level genome assembly of the bean flower thrips Megalurothrips usitatus.</title>
        <authorList>
            <person name="Ma L."/>
            <person name="Liu Q."/>
            <person name="Li H."/>
            <person name="Cai W."/>
        </authorList>
    </citation>
    <scope>NUCLEOTIDE SEQUENCE</scope>
    <source>
        <strain evidence="14">Cailab_2022a</strain>
    </source>
</reference>
<dbReference type="Proteomes" id="UP001075354">
    <property type="component" value="Chromosome 2"/>
</dbReference>
<keyword evidence="6" id="KW-0963">Cytoplasm</keyword>
<dbReference type="Gene3D" id="1.10.10.1440">
    <property type="entry name" value="PHAX RNA-binding domain"/>
    <property type="match status" value="1"/>
</dbReference>
<keyword evidence="5" id="KW-0813">Transport</keyword>
<feature type="region of interest" description="Disordered" evidence="12">
    <location>
        <begin position="361"/>
        <end position="420"/>
    </location>
</feature>
<dbReference type="GO" id="GO:0006408">
    <property type="term" value="P:snRNA export from nucleus"/>
    <property type="evidence" value="ECO:0007669"/>
    <property type="project" value="InterPro"/>
</dbReference>
<sequence>MDECEEGEILDFDDDDEVYRPLERPAHIEPPTQSQRPRIIESESEEVTESSSDSDSSSGPQSAKKRKKQRVKPPHQSRRDGPPAGQSGARVRKNNVWTASIQEETIINDLENIDGLQKFSRERGVESYDFTLNPERCAMILTGMSDDENINRDEHPDNTHDEMSLDSNVDLRSKLSNKRRYEERGNVKQRLGRRPSPSDIDDKLMQERIIHDLSKTEGDSTDEIARDMAKKLLETQEDLILRVINTLGKERAIALYQKTQSIEADGGMLIMNGSRRRSPGGVFFFLVKNGDNISDHEKQTIFDGHGKHSLKEIKRLRREARQKKLEEERRKLSDEIARNADLPGLFTRAELVVSQGSAMNIKNADGSVSNPPPSPATDNRGESSNDSPPHQIQIPACDRDVADYDDDFLDVHAEEDMDEF</sequence>
<evidence type="ECO:0000313" key="14">
    <source>
        <dbReference type="EMBL" id="KAJ1531118.1"/>
    </source>
</evidence>
<evidence type="ECO:0000256" key="7">
    <source>
        <dbReference type="ARBA" id="ARBA00022884"/>
    </source>
</evidence>
<evidence type="ECO:0000256" key="3">
    <source>
        <dbReference type="ARBA" id="ARBA00006094"/>
    </source>
</evidence>
<feature type="compositionally biased region" description="Low complexity" evidence="12">
    <location>
        <begin position="49"/>
        <end position="58"/>
    </location>
</feature>
<dbReference type="GO" id="GO:0005634">
    <property type="term" value="C:nucleus"/>
    <property type="evidence" value="ECO:0007669"/>
    <property type="project" value="UniProtKB-SubCell"/>
</dbReference>
<dbReference type="GO" id="GO:0015031">
    <property type="term" value="P:protein transport"/>
    <property type="evidence" value="ECO:0007669"/>
    <property type="project" value="UniProtKB-KW"/>
</dbReference>
<evidence type="ECO:0000256" key="6">
    <source>
        <dbReference type="ARBA" id="ARBA00022490"/>
    </source>
</evidence>
<evidence type="ECO:0000313" key="15">
    <source>
        <dbReference type="Proteomes" id="UP001075354"/>
    </source>
</evidence>
<protein>
    <recommendedName>
        <fullName evidence="4">Phosphorylated adapter RNA export protein</fullName>
    </recommendedName>
    <alternativeName>
        <fullName evidence="10">RNA U small nuclear RNA export adapter protein</fullName>
    </alternativeName>
</protein>
<dbReference type="InterPro" id="IPR019385">
    <property type="entry name" value="PHAX_RNA-binding_domain"/>
</dbReference>
<accession>A0AAV7Y3A4</accession>
<evidence type="ECO:0000256" key="1">
    <source>
        <dbReference type="ARBA" id="ARBA00004123"/>
    </source>
</evidence>
<feature type="compositionally biased region" description="Acidic residues" evidence="12">
    <location>
        <begin position="1"/>
        <end position="17"/>
    </location>
</feature>
<evidence type="ECO:0000256" key="11">
    <source>
        <dbReference type="SAM" id="Coils"/>
    </source>
</evidence>
<evidence type="ECO:0000256" key="2">
    <source>
        <dbReference type="ARBA" id="ARBA00004496"/>
    </source>
</evidence>
<evidence type="ECO:0000259" key="13">
    <source>
        <dbReference type="Pfam" id="PF10258"/>
    </source>
</evidence>
<evidence type="ECO:0000256" key="4">
    <source>
        <dbReference type="ARBA" id="ARBA00016856"/>
    </source>
</evidence>
<evidence type="ECO:0000256" key="5">
    <source>
        <dbReference type="ARBA" id="ARBA00022448"/>
    </source>
</evidence>
<comment type="caution">
    <text evidence="14">The sequence shown here is derived from an EMBL/GenBank/DDBJ whole genome shotgun (WGS) entry which is preliminary data.</text>
</comment>
<keyword evidence="9" id="KW-0539">Nucleus</keyword>